<dbReference type="AlphaFoldDB" id="A0A518HV68"/>
<name>A0A518HV68_9BACT</name>
<feature type="compositionally biased region" description="Basic residues" evidence="1">
    <location>
        <begin position="13"/>
        <end position="25"/>
    </location>
</feature>
<dbReference type="KEGG" id="snep:Enr13x_46150"/>
<dbReference type="Proteomes" id="UP000319004">
    <property type="component" value="Chromosome"/>
</dbReference>
<feature type="region of interest" description="Disordered" evidence="1">
    <location>
        <begin position="41"/>
        <end position="88"/>
    </location>
</feature>
<evidence type="ECO:0000313" key="3">
    <source>
        <dbReference type="Proteomes" id="UP000319004"/>
    </source>
</evidence>
<organism evidence="2 3">
    <name type="scientific">Stieleria neptunia</name>
    <dbReference type="NCBI Taxonomy" id="2527979"/>
    <lineage>
        <taxon>Bacteria</taxon>
        <taxon>Pseudomonadati</taxon>
        <taxon>Planctomycetota</taxon>
        <taxon>Planctomycetia</taxon>
        <taxon>Pirellulales</taxon>
        <taxon>Pirellulaceae</taxon>
        <taxon>Stieleria</taxon>
    </lineage>
</organism>
<feature type="region of interest" description="Disordered" evidence="1">
    <location>
        <begin position="126"/>
        <end position="235"/>
    </location>
</feature>
<keyword evidence="3" id="KW-1185">Reference proteome</keyword>
<feature type="compositionally biased region" description="Polar residues" evidence="1">
    <location>
        <begin position="150"/>
        <end position="159"/>
    </location>
</feature>
<dbReference type="EMBL" id="CP037423">
    <property type="protein sequence ID" value="QDV44745.1"/>
    <property type="molecule type" value="Genomic_DNA"/>
</dbReference>
<sequence length="262" mass="28901">MRSADRCTTSFPGRRRKSNGRRPGRAIVLRKRTVVRPPFQVVVRSPTDDGPEGPSYSESGPLYDVLSRSSPAVQRTTARKGHRTPKADRCTTSFLGRRRQSNGRRPGRAIVLRKRTVVRRPFQVVVGSPADDGPEGPSYSESGPLYDVLSRSSPEVQRTTARKGHRTPKADRCTTSFPGRRRQSNGRRPGRDVVPGKRTVVRRPFQVVVRSPTDDGPEGPSYSEKLEASRPTANHTRQRIAIGVSINASAVRGSWAAPSSRS</sequence>
<gene>
    <name evidence="2" type="ORF">Enr13x_46150</name>
</gene>
<evidence type="ECO:0000313" key="2">
    <source>
        <dbReference type="EMBL" id="QDV44745.1"/>
    </source>
</evidence>
<proteinExistence type="predicted"/>
<feature type="compositionally biased region" description="Polar residues" evidence="1">
    <location>
        <begin position="1"/>
        <end position="11"/>
    </location>
</feature>
<accession>A0A518HV68</accession>
<feature type="compositionally biased region" description="Polar residues" evidence="1">
    <location>
        <begin position="67"/>
        <end position="76"/>
    </location>
</feature>
<evidence type="ECO:0000256" key="1">
    <source>
        <dbReference type="SAM" id="MobiDB-lite"/>
    </source>
</evidence>
<reference evidence="2 3" key="1">
    <citation type="submission" date="2019-03" db="EMBL/GenBank/DDBJ databases">
        <title>Deep-cultivation of Planctomycetes and their phenomic and genomic characterization uncovers novel biology.</title>
        <authorList>
            <person name="Wiegand S."/>
            <person name="Jogler M."/>
            <person name="Boedeker C."/>
            <person name="Pinto D."/>
            <person name="Vollmers J."/>
            <person name="Rivas-Marin E."/>
            <person name="Kohn T."/>
            <person name="Peeters S.H."/>
            <person name="Heuer A."/>
            <person name="Rast P."/>
            <person name="Oberbeckmann S."/>
            <person name="Bunk B."/>
            <person name="Jeske O."/>
            <person name="Meyerdierks A."/>
            <person name="Storesund J.E."/>
            <person name="Kallscheuer N."/>
            <person name="Luecker S."/>
            <person name="Lage O.M."/>
            <person name="Pohl T."/>
            <person name="Merkel B.J."/>
            <person name="Hornburger P."/>
            <person name="Mueller R.-W."/>
            <person name="Bruemmer F."/>
            <person name="Labrenz M."/>
            <person name="Spormann A.M."/>
            <person name="Op den Camp H."/>
            <person name="Overmann J."/>
            <person name="Amann R."/>
            <person name="Jetten M.S.M."/>
            <person name="Mascher T."/>
            <person name="Medema M.H."/>
            <person name="Devos D.P."/>
            <person name="Kaster A.-K."/>
            <person name="Ovreas L."/>
            <person name="Rohde M."/>
            <person name="Galperin M.Y."/>
            <person name="Jogler C."/>
        </authorList>
    </citation>
    <scope>NUCLEOTIDE SEQUENCE [LARGE SCALE GENOMIC DNA]</scope>
    <source>
        <strain evidence="2 3">Enr13</strain>
    </source>
</reference>
<protein>
    <submittedName>
        <fullName evidence="2">Uncharacterized protein</fullName>
    </submittedName>
</protein>
<feature type="region of interest" description="Disordered" evidence="1">
    <location>
        <begin position="1"/>
        <end position="25"/>
    </location>
</feature>